<keyword evidence="3" id="KW-1185">Reference proteome</keyword>
<keyword evidence="1" id="KW-1133">Transmembrane helix</keyword>
<dbReference type="RefSeq" id="WP_194030707.1">
    <property type="nucleotide sequence ID" value="NZ_JADEWZ010000027.1"/>
</dbReference>
<accession>A0A8J7DY31</accession>
<evidence type="ECO:0000313" key="2">
    <source>
        <dbReference type="EMBL" id="MBE9117622.1"/>
    </source>
</evidence>
<dbReference type="InterPro" id="IPR022051">
    <property type="entry name" value="DUF3611"/>
</dbReference>
<dbReference type="Pfam" id="PF12263">
    <property type="entry name" value="DUF3611"/>
    <property type="match status" value="1"/>
</dbReference>
<proteinExistence type="predicted"/>
<keyword evidence="1" id="KW-0472">Membrane</keyword>
<feature type="transmembrane region" description="Helical" evidence="1">
    <location>
        <begin position="65"/>
        <end position="85"/>
    </location>
</feature>
<reference evidence="2" key="1">
    <citation type="submission" date="2020-10" db="EMBL/GenBank/DDBJ databases">
        <authorList>
            <person name="Castelo-Branco R."/>
            <person name="Eusebio N."/>
            <person name="Adriana R."/>
            <person name="Vieira A."/>
            <person name="Brugerolle De Fraissinette N."/>
            <person name="Rezende De Castro R."/>
            <person name="Schneider M.P."/>
            <person name="Vasconcelos V."/>
            <person name="Leao P.N."/>
        </authorList>
    </citation>
    <scope>NUCLEOTIDE SEQUENCE</scope>
    <source>
        <strain evidence="2">LEGE 07157</strain>
    </source>
</reference>
<sequence>MKNQFSEITTPPPAAIQRVSSELKWAGNIGFWVQLVLGVVSLVTVLFSAPSLINSENTITQGTGFGVFSAICGLIVLAVGIYFSFRYIAIARLLQNANPAERPKKVDTLKIIRIGLMVNLLGLLLTIIGAEAIVGIVLLKSLARPQLALGSDPREFVNSIDLLVIQANTNTIAAHFAGIVSSLSLLNRITK</sequence>
<evidence type="ECO:0000313" key="3">
    <source>
        <dbReference type="Proteomes" id="UP000654482"/>
    </source>
</evidence>
<organism evidence="2 3">
    <name type="scientific">Lusitaniella coriacea LEGE 07157</name>
    <dbReference type="NCBI Taxonomy" id="945747"/>
    <lineage>
        <taxon>Bacteria</taxon>
        <taxon>Bacillati</taxon>
        <taxon>Cyanobacteriota</taxon>
        <taxon>Cyanophyceae</taxon>
        <taxon>Spirulinales</taxon>
        <taxon>Lusitaniellaceae</taxon>
        <taxon>Lusitaniella</taxon>
    </lineage>
</organism>
<name>A0A8J7DY31_9CYAN</name>
<gene>
    <name evidence="2" type="ORF">IQ249_17120</name>
</gene>
<dbReference type="PANTHER" id="PTHR34548:SF2">
    <property type="entry name" value="PROTEIN TIC 21, CHLOROPLASTIC"/>
    <property type="match status" value="1"/>
</dbReference>
<protein>
    <submittedName>
        <fullName evidence="2">DUF3611 family protein</fullName>
    </submittedName>
</protein>
<dbReference type="AlphaFoldDB" id="A0A8J7DY31"/>
<feature type="transmembrane region" description="Helical" evidence="1">
    <location>
        <begin position="31"/>
        <end position="53"/>
    </location>
</feature>
<comment type="caution">
    <text evidence="2">The sequence shown here is derived from an EMBL/GenBank/DDBJ whole genome shotgun (WGS) entry which is preliminary data.</text>
</comment>
<feature type="transmembrane region" description="Helical" evidence="1">
    <location>
        <begin position="163"/>
        <end position="186"/>
    </location>
</feature>
<feature type="transmembrane region" description="Helical" evidence="1">
    <location>
        <begin position="120"/>
        <end position="143"/>
    </location>
</feature>
<keyword evidence="1" id="KW-0812">Transmembrane</keyword>
<evidence type="ECO:0000256" key="1">
    <source>
        <dbReference type="SAM" id="Phobius"/>
    </source>
</evidence>
<dbReference type="Proteomes" id="UP000654482">
    <property type="component" value="Unassembled WGS sequence"/>
</dbReference>
<dbReference type="EMBL" id="JADEWZ010000027">
    <property type="protein sequence ID" value="MBE9117622.1"/>
    <property type="molecule type" value="Genomic_DNA"/>
</dbReference>
<dbReference type="PANTHER" id="PTHR34548">
    <property type="entry name" value="PROTEIN TIC 21, CHLOROPLASTIC"/>
    <property type="match status" value="1"/>
</dbReference>